<reference evidence="3" key="1">
    <citation type="journal article" date="2019" name="Int. J. Syst. Evol. Microbiol.">
        <title>The Global Catalogue of Microorganisms (GCM) 10K type strain sequencing project: providing services to taxonomists for standard genome sequencing and annotation.</title>
        <authorList>
            <consortium name="The Broad Institute Genomics Platform"/>
            <consortium name="The Broad Institute Genome Sequencing Center for Infectious Disease"/>
            <person name="Wu L."/>
            <person name="Ma J."/>
        </authorList>
    </citation>
    <scope>NUCLEOTIDE SEQUENCE [LARGE SCALE GENOMIC DNA]</scope>
    <source>
        <strain evidence="3">CCUG 58938</strain>
    </source>
</reference>
<evidence type="ECO:0000313" key="3">
    <source>
        <dbReference type="Proteomes" id="UP001597112"/>
    </source>
</evidence>
<evidence type="ECO:0000256" key="1">
    <source>
        <dbReference type="PROSITE-ProRule" id="PRU00339"/>
    </source>
</evidence>
<dbReference type="SUPFAM" id="SSF48452">
    <property type="entry name" value="TPR-like"/>
    <property type="match status" value="1"/>
</dbReference>
<dbReference type="Proteomes" id="UP001597112">
    <property type="component" value="Unassembled WGS sequence"/>
</dbReference>
<keyword evidence="1" id="KW-0802">TPR repeat</keyword>
<gene>
    <name evidence="2" type="ORF">ACFQ21_01865</name>
</gene>
<dbReference type="SMART" id="SM00028">
    <property type="entry name" value="TPR"/>
    <property type="match status" value="2"/>
</dbReference>
<proteinExistence type="predicted"/>
<evidence type="ECO:0000313" key="2">
    <source>
        <dbReference type="EMBL" id="MFD0998025.1"/>
    </source>
</evidence>
<dbReference type="InterPro" id="IPR019734">
    <property type="entry name" value="TPR_rpt"/>
</dbReference>
<accession>A0ABW3JXV4</accession>
<dbReference type="Pfam" id="PF14559">
    <property type="entry name" value="TPR_19"/>
    <property type="match status" value="1"/>
</dbReference>
<sequence length="144" mass="16374">MPTIESLFELAIELRDSGNLDHSIGVLSKILDRYPGNESIYKVYVIRGGIYGDLGDHTLALEDFKKATHLNPKSELASLGLYIAYIELAQYEDAIHELIRYLSSYPAELYKDTLEELVNDLQHGYMAAYKEDILRLARQNGIHL</sequence>
<comment type="caution">
    <text evidence="2">The sequence shown here is derived from an EMBL/GenBank/DDBJ whole genome shotgun (WGS) entry which is preliminary data.</text>
</comment>
<organism evidence="2 3">
    <name type="scientific">Ohtaekwangia kribbensis</name>
    <dbReference type="NCBI Taxonomy" id="688913"/>
    <lineage>
        <taxon>Bacteria</taxon>
        <taxon>Pseudomonadati</taxon>
        <taxon>Bacteroidota</taxon>
        <taxon>Cytophagia</taxon>
        <taxon>Cytophagales</taxon>
        <taxon>Fulvivirgaceae</taxon>
        <taxon>Ohtaekwangia</taxon>
    </lineage>
</organism>
<dbReference type="RefSeq" id="WP_377574002.1">
    <property type="nucleotide sequence ID" value="NZ_JBHTKA010000001.1"/>
</dbReference>
<dbReference type="Gene3D" id="1.25.40.10">
    <property type="entry name" value="Tetratricopeptide repeat domain"/>
    <property type="match status" value="1"/>
</dbReference>
<feature type="repeat" description="TPR" evidence="1">
    <location>
        <begin position="41"/>
        <end position="74"/>
    </location>
</feature>
<keyword evidence="3" id="KW-1185">Reference proteome</keyword>
<dbReference type="EMBL" id="JBHTKA010000001">
    <property type="protein sequence ID" value="MFD0998025.1"/>
    <property type="molecule type" value="Genomic_DNA"/>
</dbReference>
<dbReference type="InterPro" id="IPR011990">
    <property type="entry name" value="TPR-like_helical_dom_sf"/>
</dbReference>
<protein>
    <submittedName>
        <fullName evidence="2">Tetratricopeptide repeat protein</fullName>
    </submittedName>
</protein>
<dbReference type="PROSITE" id="PS50005">
    <property type="entry name" value="TPR"/>
    <property type="match status" value="1"/>
</dbReference>
<name>A0ABW3JXV4_9BACT</name>